<feature type="compositionally biased region" description="Basic residues" evidence="3">
    <location>
        <begin position="1"/>
        <end position="13"/>
    </location>
</feature>
<evidence type="ECO:0000313" key="5">
    <source>
        <dbReference type="EMBL" id="TMQ67251.1"/>
    </source>
</evidence>
<dbReference type="Proteomes" id="UP000317691">
    <property type="component" value="Unassembled WGS sequence"/>
</dbReference>
<dbReference type="GO" id="GO:0097367">
    <property type="term" value="F:carbohydrate derivative binding"/>
    <property type="evidence" value="ECO:0007669"/>
    <property type="project" value="InterPro"/>
</dbReference>
<dbReference type="CDD" id="cd05637">
    <property type="entry name" value="SIS_PGI_PMI_2"/>
    <property type="match status" value="1"/>
</dbReference>
<evidence type="ECO:0000256" key="3">
    <source>
        <dbReference type="SAM" id="MobiDB-lite"/>
    </source>
</evidence>
<dbReference type="EMBL" id="VBOZ01000002">
    <property type="protein sequence ID" value="TMQ67251.1"/>
    <property type="molecule type" value="Genomic_DNA"/>
</dbReference>
<organism evidence="5 6">
    <name type="scientific">Eiseniibacteriota bacterium</name>
    <dbReference type="NCBI Taxonomy" id="2212470"/>
    <lineage>
        <taxon>Bacteria</taxon>
        <taxon>Candidatus Eiseniibacteriota</taxon>
    </lineage>
</organism>
<sequence>MSPRPKKPARTRRPAGPASPLDSPERAARLDPGGMGERIEGFADQLRAGVSIAGPVLARLAPHRPRRTVLFGMGGSAIAGDLARSIVDREGDSPLHVVRHYEPPAWLTPEDFMIFSSYSGQTEETIAAYRSLRYLGARSCVLTTGGTLARLAGDDDIPIAALPPGHPPRAALGYSFSTLVQIAAHLGLLAGGSERLEAAAEGVEEVASVCGMGVLRSRNPAKRLAIRLAGRQVILLANERSLGPVAWRWKGQLNENSKHLAWVAPLPEMNHNEVDSYVHPQGLVGRLAAVLLRDPSDHPRVQARFRWLAAYLRRKGVQVDSVEAKGKDPMTRLMTCAAVGDYVSYYLALAHGTDPSALPGVQSLKKALGR</sequence>
<comment type="caution">
    <text evidence="5">The sequence shown here is derived from an EMBL/GenBank/DDBJ whole genome shotgun (WGS) entry which is preliminary data.</text>
</comment>
<evidence type="ECO:0000313" key="6">
    <source>
        <dbReference type="Proteomes" id="UP000317691"/>
    </source>
</evidence>
<dbReference type="GO" id="GO:0004476">
    <property type="term" value="F:mannose-6-phosphate isomerase activity"/>
    <property type="evidence" value="ECO:0007669"/>
    <property type="project" value="InterPro"/>
</dbReference>
<accession>A0A538TUG0</accession>
<keyword evidence="2" id="KW-0413">Isomerase</keyword>
<dbReference type="PROSITE" id="PS51464">
    <property type="entry name" value="SIS"/>
    <property type="match status" value="1"/>
</dbReference>
<dbReference type="Gene3D" id="3.40.50.10490">
    <property type="entry name" value="Glucose-6-phosphate isomerase like protein, domain 1"/>
    <property type="match status" value="2"/>
</dbReference>
<gene>
    <name evidence="5" type="ORF">E6K79_00470</name>
</gene>
<feature type="region of interest" description="Disordered" evidence="3">
    <location>
        <begin position="1"/>
        <end position="37"/>
    </location>
</feature>
<reference evidence="5 6" key="1">
    <citation type="journal article" date="2019" name="Nat. Microbiol.">
        <title>Mediterranean grassland soil C-N compound turnover is dependent on rainfall and depth, and is mediated by genomically divergent microorganisms.</title>
        <authorList>
            <person name="Diamond S."/>
            <person name="Andeer P.F."/>
            <person name="Li Z."/>
            <person name="Crits-Christoph A."/>
            <person name="Burstein D."/>
            <person name="Anantharaman K."/>
            <person name="Lane K.R."/>
            <person name="Thomas B.C."/>
            <person name="Pan C."/>
            <person name="Northen T.R."/>
            <person name="Banfield J.F."/>
        </authorList>
    </citation>
    <scope>NUCLEOTIDE SEQUENCE [LARGE SCALE GENOMIC DNA]</scope>
    <source>
        <strain evidence="5">WS_9</strain>
    </source>
</reference>
<evidence type="ECO:0000259" key="4">
    <source>
        <dbReference type="PROSITE" id="PS51464"/>
    </source>
</evidence>
<name>A0A538TUG0_UNCEI</name>
<protein>
    <submittedName>
        <fullName evidence="5">SIS domain-containing protein</fullName>
    </submittedName>
</protein>
<proteinExistence type="inferred from homology"/>
<comment type="similarity">
    <text evidence="1">Belongs to the PGI/PMI family.</text>
</comment>
<dbReference type="SUPFAM" id="SSF53697">
    <property type="entry name" value="SIS domain"/>
    <property type="match status" value="1"/>
</dbReference>
<dbReference type="AlphaFoldDB" id="A0A538TUG0"/>
<dbReference type="InterPro" id="IPR001347">
    <property type="entry name" value="SIS_dom"/>
</dbReference>
<dbReference type="Pfam" id="PF10432">
    <property type="entry name" value="bact-PGI_C"/>
    <property type="match status" value="1"/>
</dbReference>
<dbReference type="GO" id="GO:1901135">
    <property type="term" value="P:carbohydrate derivative metabolic process"/>
    <property type="evidence" value="ECO:0007669"/>
    <property type="project" value="InterPro"/>
</dbReference>
<dbReference type="GO" id="GO:0005975">
    <property type="term" value="P:carbohydrate metabolic process"/>
    <property type="evidence" value="ECO:0007669"/>
    <property type="project" value="InterPro"/>
</dbReference>
<evidence type="ECO:0000256" key="2">
    <source>
        <dbReference type="ARBA" id="ARBA00023235"/>
    </source>
</evidence>
<dbReference type="InterPro" id="IPR046348">
    <property type="entry name" value="SIS_dom_sf"/>
</dbReference>
<evidence type="ECO:0000256" key="1">
    <source>
        <dbReference type="ARBA" id="ARBA00010523"/>
    </source>
</evidence>
<dbReference type="GO" id="GO:0004347">
    <property type="term" value="F:glucose-6-phosphate isomerase activity"/>
    <property type="evidence" value="ECO:0007669"/>
    <property type="project" value="InterPro"/>
</dbReference>
<dbReference type="InterPro" id="IPR019490">
    <property type="entry name" value="Glu6P/Mann6P_isomerase_C"/>
</dbReference>
<feature type="domain" description="SIS" evidence="4">
    <location>
        <begin position="56"/>
        <end position="198"/>
    </location>
</feature>